<sequence>MLEPIITTDDINEWKNFLLLYKFALDEINTKLTILNEEFQLIHSYNPIEHIKSRLKTPKSISDKLRRKGHEVSMENAKEYIYDIAGIRVITSFTSDIYNLVALICKQNDIKVVEVKDYIKNPKPNGYRSLHLLLEIPVFLSDRVESLKVEIQLRTIAMDFWASLEHKIYYKFEKTVPSHITEQLRECADLANFLDEKMLSINEEIKKYK</sequence>
<dbReference type="EMBL" id="FQZO01000002">
    <property type="protein sequence ID" value="SHI91845.1"/>
    <property type="molecule type" value="Genomic_DNA"/>
</dbReference>
<protein>
    <submittedName>
        <fullName evidence="3">Putative GTP pyrophosphokinase</fullName>
    </submittedName>
</protein>
<dbReference type="Proteomes" id="UP000184080">
    <property type="component" value="Unassembled WGS sequence"/>
</dbReference>
<dbReference type="SUPFAM" id="SSF81301">
    <property type="entry name" value="Nucleotidyltransferase"/>
    <property type="match status" value="1"/>
</dbReference>
<dbReference type="STRING" id="1121298.SAMN05444401_1784"/>
<dbReference type="Gene3D" id="3.30.460.10">
    <property type="entry name" value="Beta Polymerase, domain 2"/>
    <property type="match status" value="1"/>
</dbReference>
<evidence type="ECO:0000256" key="1">
    <source>
        <dbReference type="ARBA" id="ARBA00004976"/>
    </source>
</evidence>
<dbReference type="InterPro" id="IPR043519">
    <property type="entry name" value="NT_sf"/>
</dbReference>
<proteinExistence type="predicted"/>
<dbReference type="SMART" id="SM00954">
    <property type="entry name" value="RelA_SpoT"/>
    <property type="match status" value="1"/>
</dbReference>
<organism evidence="3 4">
    <name type="scientific">Clostridium amylolyticum</name>
    <dbReference type="NCBI Taxonomy" id="1121298"/>
    <lineage>
        <taxon>Bacteria</taxon>
        <taxon>Bacillati</taxon>
        <taxon>Bacillota</taxon>
        <taxon>Clostridia</taxon>
        <taxon>Eubacteriales</taxon>
        <taxon>Clostridiaceae</taxon>
        <taxon>Clostridium</taxon>
    </lineage>
</organism>
<reference evidence="3 4" key="1">
    <citation type="submission" date="2016-11" db="EMBL/GenBank/DDBJ databases">
        <authorList>
            <person name="Jaros S."/>
            <person name="Januszkiewicz K."/>
            <person name="Wedrychowicz H."/>
        </authorList>
    </citation>
    <scope>NUCLEOTIDE SEQUENCE [LARGE SCALE GENOMIC DNA]</scope>
    <source>
        <strain evidence="3 4">DSM 21864</strain>
    </source>
</reference>
<name>A0A1M6F2G2_9CLOT</name>
<dbReference type="OrthoDB" id="9789634at2"/>
<keyword evidence="4" id="KW-1185">Reference proteome</keyword>
<evidence type="ECO:0000313" key="4">
    <source>
        <dbReference type="Proteomes" id="UP000184080"/>
    </source>
</evidence>
<dbReference type="InterPro" id="IPR052366">
    <property type="entry name" value="GTP_Pyrophosphokinase"/>
</dbReference>
<evidence type="ECO:0000313" key="3">
    <source>
        <dbReference type="EMBL" id="SHI91845.1"/>
    </source>
</evidence>
<dbReference type="Gene3D" id="1.10.287.860">
    <property type="entry name" value="Nucleotidyltransferase"/>
    <property type="match status" value="1"/>
</dbReference>
<dbReference type="UniPathway" id="UPA00908">
    <property type="reaction ID" value="UER00884"/>
</dbReference>
<gene>
    <name evidence="3" type="ORF">SAMN05444401_1784</name>
</gene>
<keyword evidence="3" id="KW-0418">Kinase</keyword>
<dbReference type="GO" id="GO:0016301">
    <property type="term" value="F:kinase activity"/>
    <property type="evidence" value="ECO:0007669"/>
    <property type="project" value="UniProtKB-KW"/>
</dbReference>
<dbReference type="CDD" id="cd05399">
    <property type="entry name" value="NT_Rel-Spo_like"/>
    <property type="match status" value="1"/>
</dbReference>
<evidence type="ECO:0000259" key="2">
    <source>
        <dbReference type="SMART" id="SM00954"/>
    </source>
</evidence>
<comment type="pathway">
    <text evidence="1">Purine metabolism; ppGpp biosynthesis; ppGpp from GTP: step 1/2.</text>
</comment>
<dbReference type="PANTHER" id="PTHR47837">
    <property type="entry name" value="GTP PYROPHOSPHOKINASE YJBM"/>
    <property type="match status" value="1"/>
</dbReference>
<dbReference type="GO" id="GO:0015970">
    <property type="term" value="P:guanosine tetraphosphate biosynthetic process"/>
    <property type="evidence" value="ECO:0007669"/>
    <property type="project" value="UniProtKB-UniPathway"/>
</dbReference>
<dbReference type="AlphaFoldDB" id="A0A1M6F2G2"/>
<accession>A0A1M6F2G2</accession>
<keyword evidence="3" id="KW-0808">Transferase</keyword>
<dbReference type="Pfam" id="PF04607">
    <property type="entry name" value="RelA_SpoT"/>
    <property type="match status" value="1"/>
</dbReference>
<dbReference type="RefSeq" id="WP_073005629.1">
    <property type="nucleotide sequence ID" value="NZ_FQZO01000002.1"/>
</dbReference>
<dbReference type="PANTHER" id="PTHR47837:SF2">
    <property type="entry name" value="GTP PYROPHOSPHOKINASE YWAC"/>
    <property type="match status" value="1"/>
</dbReference>
<dbReference type="InterPro" id="IPR007685">
    <property type="entry name" value="RelA_SpoT"/>
</dbReference>
<feature type="domain" description="RelA/SpoT" evidence="2">
    <location>
        <begin position="53"/>
        <end position="176"/>
    </location>
</feature>